<evidence type="ECO:0000313" key="19">
    <source>
        <dbReference type="EMBL" id="TFZ04087.1"/>
    </source>
</evidence>
<dbReference type="UniPathway" id="UPA00051">
    <property type="reaction ID" value="UER00464"/>
</dbReference>
<evidence type="ECO:0000256" key="8">
    <source>
        <dbReference type="ARBA" id="ARBA00022605"/>
    </source>
</evidence>
<feature type="active site" description="Proton acceptor" evidence="16 17">
    <location>
        <position position="287"/>
    </location>
</feature>
<dbReference type="PANTHER" id="PTHR46278:SF4">
    <property type="entry name" value="ASPARTATE-SEMIALDEHYDE DEHYDROGENASE"/>
    <property type="match status" value="1"/>
</dbReference>
<keyword evidence="9 16" id="KW-0791">Threonine biosynthesis</keyword>
<feature type="binding site" evidence="16">
    <location>
        <position position="109"/>
    </location>
    <ligand>
        <name>phosphate</name>
        <dbReference type="ChEBI" id="CHEBI:43474"/>
    </ligand>
</feature>
<dbReference type="InterPro" id="IPR012080">
    <property type="entry name" value="Asp_semialdehyde_DH"/>
</dbReference>
<comment type="caution">
    <text evidence="16">Lacks conserved residue(s) required for the propagation of feature annotation.</text>
</comment>
<dbReference type="Pfam" id="PF01118">
    <property type="entry name" value="Semialdhyde_dh"/>
    <property type="match status" value="1"/>
</dbReference>
<comment type="pathway">
    <text evidence="3 16">Amino-acid biosynthesis; L-lysine biosynthesis via DAP pathway; (S)-tetrahydrodipicolinate from L-aspartate: step 2/4.</text>
</comment>
<evidence type="ECO:0000256" key="1">
    <source>
        <dbReference type="ARBA" id="ARBA00002492"/>
    </source>
</evidence>
<evidence type="ECO:0000313" key="20">
    <source>
        <dbReference type="Proteomes" id="UP000297839"/>
    </source>
</evidence>
<proteinExistence type="inferred from homology"/>
<feature type="active site" description="Acyl-thioester intermediate" evidence="16 17">
    <location>
        <position position="142"/>
    </location>
</feature>
<keyword evidence="13 16" id="KW-0457">Lysine biosynthesis</keyword>
<dbReference type="GO" id="GO:0050661">
    <property type="term" value="F:NADP binding"/>
    <property type="evidence" value="ECO:0007669"/>
    <property type="project" value="UniProtKB-UniRule"/>
</dbReference>
<sequence>MALSKAQQPLVGLVGWRGMVGSVLMDRMQAEGDFGLIEPVFFSTSNAGGKAPAMAKNESALKDAFDIEALKKCDIVITAQGGDYTTEVFPKLRAAGWNGHWIDAASTLRMKDDAIIVLDPVNLPVIKNALAKGGRNWIGGNCTVSCMLMGVGALYKAGLVEWMSSMTYQAASGGGAQHMRELLTQFGTLNSEVKALLDDPKSAILEIDRKVLARQQAMSAAETENFGVPLGGSLIPWIDKDLGGGVSREEWKAGAETNKILGQGPGFSAPAVPVDGFCVRVGAMRCHSQALTFKLKKDVPVADLEAMIAADNEWVRVVPNTREATMKDLTPVAVTGTLGIPVGRVRKMAMGPEYVGAYTIGDQLLWGAAEPLRRMLRILLDA</sequence>
<comment type="pathway">
    <text evidence="2 16">Amino-acid biosynthesis; L-methionine biosynthesis via de novo pathway; L-homoserine from L-aspartate: step 2/3.</text>
</comment>
<dbReference type="HAMAP" id="MF_02121">
    <property type="entry name" value="ASADH"/>
    <property type="match status" value="1"/>
</dbReference>
<evidence type="ECO:0000256" key="17">
    <source>
        <dbReference type="PIRSR" id="PIRSR000148-1"/>
    </source>
</evidence>
<evidence type="ECO:0000256" key="15">
    <source>
        <dbReference type="ARBA" id="ARBA00047891"/>
    </source>
</evidence>
<dbReference type="GO" id="GO:0009088">
    <property type="term" value="P:threonine biosynthetic process"/>
    <property type="evidence" value="ECO:0007669"/>
    <property type="project" value="UniProtKB-UniRule"/>
</dbReference>
<dbReference type="UniPathway" id="UPA00050">
    <property type="reaction ID" value="UER00463"/>
</dbReference>
<keyword evidence="12 16" id="KW-0560">Oxidoreductase</keyword>
<feature type="binding site" evidence="16">
    <location>
        <position position="252"/>
    </location>
    <ligand>
        <name>phosphate</name>
        <dbReference type="ChEBI" id="CHEBI:43474"/>
    </ligand>
</feature>
<feature type="binding site" evidence="16">
    <location>
        <position position="169"/>
    </location>
    <ligand>
        <name>substrate</name>
    </ligand>
</feature>
<keyword evidence="10 16" id="KW-0521">NADP</keyword>
<evidence type="ECO:0000256" key="13">
    <source>
        <dbReference type="ARBA" id="ARBA00023154"/>
    </source>
</evidence>
<dbReference type="GO" id="GO:0009097">
    <property type="term" value="P:isoleucine biosynthetic process"/>
    <property type="evidence" value="ECO:0007669"/>
    <property type="project" value="InterPro"/>
</dbReference>
<dbReference type="PROSITE" id="PS01103">
    <property type="entry name" value="ASD"/>
    <property type="match status" value="1"/>
</dbReference>
<dbReference type="Gene3D" id="3.40.50.720">
    <property type="entry name" value="NAD(P)-binding Rossmann-like Domain"/>
    <property type="match status" value="1"/>
</dbReference>
<feature type="binding site" evidence="16">
    <location>
        <begin position="172"/>
        <end position="173"/>
    </location>
    <ligand>
        <name>NADP(+)</name>
        <dbReference type="ChEBI" id="CHEBI:58349"/>
    </ligand>
</feature>
<keyword evidence="20" id="KW-1185">Reference proteome</keyword>
<evidence type="ECO:0000256" key="7">
    <source>
        <dbReference type="ARBA" id="ARBA00013120"/>
    </source>
</evidence>
<dbReference type="SUPFAM" id="SSF51735">
    <property type="entry name" value="NAD(P)-binding Rossmann-fold domains"/>
    <property type="match status" value="1"/>
</dbReference>
<dbReference type="GO" id="GO:0046983">
    <property type="term" value="F:protein dimerization activity"/>
    <property type="evidence" value="ECO:0007669"/>
    <property type="project" value="InterPro"/>
</dbReference>
<feature type="binding site" evidence="16">
    <location>
        <begin position="17"/>
        <end position="20"/>
    </location>
    <ligand>
        <name>NADP(+)</name>
        <dbReference type="ChEBI" id="CHEBI:58349"/>
    </ligand>
</feature>
<comment type="similarity">
    <text evidence="5 16">Belongs to the aspartate-semialdehyde dehydrogenase family.</text>
</comment>
<dbReference type="InterPro" id="IPR000319">
    <property type="entry name" value="Asp-semialdehyde_DH_CS"/>
</dbReference>
<evidence type="ECO:0000256" key="11">
    <source>
        <dbReference type="ARBA" id="ARBA00022915"/>
    </source>
</evidence>
<evidence type="ECO:0000256" key="3">
    <source>
        <dbReference type="ARBA" id="ARBA00005076"/>
    </source>
</evidence>
<dbReference type="InterPro" id="IPR000534">
    <property type="entry name" value="Semialdehyde_DH_NAD-bd"/>
</dbReference>
<dbReference type="GO" id="GO:0019877">
    <property type="term" value="P:diaminopimelate biosynthetic process"/>
    <property type="evidence" value="ECO:0007669"/>
    <property type="project" value="UniProtKB-UniRule"/>
</dbReference>
<dbReference type="Proteomes" id="UP000297839">
    <property type="component" value="Unassembled WGS sequence"/>
</dbReference>
<comment type="function">
    <text evidence="1 16">Catalyzes the NADPH-dependent formation of L-aspartate-semialdehyde (L-ASA) by the reductive dephosphorylation of L-aspartyl-4-phosphate.</text>
</comment>
<protein>
    <recommendedName>
        <fullName evidence="7 16">Aspartate-semialdehyde dehydrogenase</fullName>
        <shortName evidence="16">ASA dehydrogenase</shortName>
        <shortName evidence="16">ASADH</shortName>
        <ecNumber evidence="7 16">1.2.1.11</ecNumber>
    </recommendedName>
    <alternativeName>
        <fullName evidence="16">Aspartate-beta-semialdehyde dehydrogenase</fullName>
    </alternativeName>
</protein>
<dbReference type="EC" id="1.2.1.11" evidence="7 16"/>
<dbReference type="InterPro" id="IPR012280">
    <property type="entry name" value="Semialdhyde_DH_dimer_dom"/>
</dbReference>
<keyword evidence="14 16" id="KW-0486">Methionine biosynthesis</keyword>
<dbReference type="OrthoDB" id="9022717at2"/>
<evidence type="ECO:0000259" key="18">
    <source>
        <dbReference type="SMART" id="SM00859"/>
    </source>
</evidence>
<name>A0A4Z0BXN3_9BURK</name>
<evidence type="ECO:0000256" key="5">
    <source>
        <dbReference type="ARBA" id="ARBA00010584"/>
    </source>
</evidence>
<dbReference type="GO" id="GO:0004073">
    <property type="term" value="F:aspartate-semialdehyde dehydrogenase activity"/>
    <property type="evidence" value="ECO:0007669"/>
    <property type="project" value="UniProtKB-UniRule"/>
</dbReference>
<evidence type="ECO:0000256" key="9">
    <source>
        <dbReference type="ARBA" id="ARBA00022697"/>
    </source>
</evidence>
<feature type="binding site" evidence="16">
    <location>
        <position position="363"/>
    </location>
    <ligand>
        <name>NADP(+)</name>
        <dbReference type="ChEBI" id="CHEBI:58349"/>
    </ligand>
</feature>
<comment type="catalytic activity">
    <reaction evidence="15 16">
        <text>L-aspartate 4-semialdehyde + phosphate + NADP(+) = 4-phospho-L-aspartate + NADPH + H(+)</text>
        <dbReference type="Rhea" id="RHEA:24284"/>
        <dbReference type="ChEBI" id="CHEBI:15378"/>
        <dbReference type="ChEBI" id="CHEBI:43474"/>
        <dbReference type="ChEBI" id="CHEBI:57535"/>
        <dbReference type="ChEBI" id="CHEBI:57783"/>
        <dbReference type="ChEBI" id="CHEBI:58349"/>
        <dbReference type="ChEBI" id="CHEBI:537519"/>
        <dbReference type="EC" id="1.2.1.11"/>
    </reaction>
</comment>
<dbReference type="PANTHER" id="PTHR46278">
    <property type="entry name" value="DEHYDROGENASE, PUTATIVE-RELATED"/>
    <property type="match status" value="1"/>
</dbReference>
<dbReference type="Gene3D" id="3.30.360.10">
    <property type="entry name" value="Dihydrodipicolinate Reductase, domain 2"/>
    <property type="match status" value="1"/>
</dbReference>
<evidence type="ECO:0000256" key="10">
    <source>
        <dbReference type="ARBA" id="ARBA00022857"/>
    </source>
</evidence>
<evidence type="ECO:0000256" key="2">
    <source>
        <dbReference type="ARBA" id="ARBA00005021"/>
    </source>
</evidence>
<gene>
    <name evidence="16 19" type="primary">asd</name>
    <name evidence="19" type="ORF">EZ216_10660</name>
</gene>
<evidence type="ECO:0000256" key="16">
    <source>
        <dbReference type="HAMAP-Rule" id="MF_02121"/>
    </source>
</evidence>
<dbReference type="SMART" id="SM00859">
    <property type="entry name" value="Semialdhyde_dh"/>
    <property type="match status" value="1"/>
</dbReference>
<feature type="binding site" evidence="16">
    <location>
        <position position="249"/>
    </location>
    <ligand>
        <name>substrate</name>
    </ligand>
</feature>
<dbReference type="GO" id="GO:0051287">
    <property type="term" value="F:NAD binding"/>
    <property type="evidence" value="ECO:0007669"/>
    <property type="project" value="InterPro"/>
</dbReference>
<dbReference type="RefSeq" id="WP_135249712.1">
    <property type="nucleotide sequence ID" value="NZ_SMLK01000002.1"/>
</dbReference>
<keyword evidence="8 16" id="KW-0028">Amino-acid biosynthesis</keyword>
<dbReference type="PIRSF" id="PIRSF000148">
    <property type="entry name" value="ASA_dh"/>
    <property type="match status" value="1"/>
</dbReference>
<comment type="caution">
    <text evidence="19">The sequence shown here is derived from an EMBL/GenBank/DDBJ whole genome shotgun (WGS) entry which is preliminary data.</text>
</comment>
<dbReference type="CDD" id="cd02314">
    <property type="entry name" value="VcASADH1_like_N"/>
    <property type="match status" value="1"/>
</dbReference>
<evidence type="ECO:0000256" key="6">
    <source>
        <dbReference type="ARBA" id="ARBA00011738"/>
    </source>
</evidence>
<dbReference type="InterPro" id="IPR011534">
    <property type="entry name" value="Asp_ADH_gamma-type"/>
</dbReference>
<comment type="pathway">
    <text evidence="4 16">Amino-acid biosynthesis; L-threonine biosynthesis; L-threonine from L-aspartate: step 2/5.</text>
</comment>
<feature type="domain" description="Semialdehyde dehydrogenase NAD-binding" evidence="18">
    <location>
        <begin position="10"/>
        <end position="129"/>
    </location>
</feature>
<evidence type="ECO:0000256" key="14">
    <source>
        <dbReference type="ARBA" id="ARBA00023167"/>
    </source>
</evidence>
<dbReference type="AlphaFoldDB" id="A0A4Z0BXN3"/>
<feature type="binding site" evidence="16">
    <location>
        <position position="80"/>
    </location>
    <ligand>
        <name>NADP(+)</name>
        <dbReference type="ChEBI" id="CHEBI:58349"/>
    </ligand>
</feature>
<dbReference type="SUPFAM" id="SSF55347">
    <property type="entry name" value="Glyceraldehyde-3-phosphate dehydrogenase-like, C-terminal domain"/>
    <property type="match status" value="1"/>
</dbReference>
<feature type="binding site" evidence="16">
    <location>
        <position position="280"/>
    </location>
    <ligand>
        <name>substrate</name>
    </ligand>
</feature>
<dbReference type="NCBIfam" id="TIGR01745">
    <property type="entry name" value="asd_gamma"/>
    <property type="match status" value="1"/>
</dbReference>
<evidence type="ECO:0000256" key="4">
    <source>
        <dbReference type="ARBA" id="ARBA00005097"/>
    </source>
</evidence>
<dbReference type="UniPathway" id="UPA00034">
    <property type="reaction ID" value="UER00016"/>
</dbReference>
<dbReference type="CDD" id="cd23938">
    <property type="entry name" value="ASADH_C_bac_like"/>
    <property type="match status" value="1"/>
</dbReference>
<keyword evidence="11 16" id="KW-0220">Diaminopimelate biosynthesis</keyword>
<dbReference type="NCBIfam" id="NF005144">
    <property type="entry name" value="PRK06598.1"/>
    <property type="match status" value="1"/>
</dbReference>
<dbReference type="GO" id="GO:0071266">
    <property type="term" value="P:'de novo' L-methionine biosynthetic process"/>
    <property type="evidence" value="ECO:0007669"/>
    <property type="project" value="UniProtKB-UniRule"/>
</dbReference>
<evidence type="ECO:0000256" key="12">
    <source>
        <dbReference type="ARBA" id="ARBA00023002"/>
    </source>
</evidence>
<dbReference type="InterPro" id="IPR036291">
    <property type="entry name" value="NAD(P)-bd_dom_sf"/>
</dbReference>
<accession>A0A4Z0BXN3</accession>
<reference evidence="19 20" key="1">
    <citation type="submission" date="2019-03" db="EMBL/GenBank/DDBJ databases">
        <title>Ramlibacter sp. 18x22-1, whole genome shotgun sequence.</title>
        <authorList>
            <person name="Zhang X."/>
            <person name="Feng G."/>
            <person name="Zhu H."/>
        </authorList>
    </citation>
    <scope>NUCLEOTIDE SEQUENCE [LARGE SCALE GENOMIC DNA]</scope>
    <source>
        <strain evidence="19 20">18x22-1</strain>
    </source>
</reference>
<dbReference type="GO" id="GO:0009089">
    <property type="term" value="P:lysine biosynthetic process via diaminopimelate"/>
    <property type="evidence" value="ECO:0007669"/>
    <property type="project" value="UniProtKB-UniRule"/>
</dbReference>
<dbReference type="Pfam" id="PF02774">
    <property type="entry name" value="Semialdhyde_dhC"/>
    <property type="match status" value="1"/>
</dbReference>
<organism evidence="19 20">
    <name type="scientific">Ramlibacter humi</name>
    <dbReference type="NCBI Taxonomy" id="2530451"/>
    <lineage>
        <taxon>Bacteria</taxon>
        <taxon>Pseudomonadati</taxon>
        <taxon>Pseudomonadota</taxon>
        <taxon>Betaproteobacteria</taxon>
        <taxon>Burkholderiales</taxon>
        <taxon>Comamonadaceae</taxon>
        <taxon>Ramlibacter</taxon>
    </lineage>
</organism>
<comment type="subunit">
    <text evidence="6 16">Homodimer.</text>
</comment>
<dbReference type="EMBL" id="SMLK01000002">
    <property type="protein sequence ID" value="TFZ04087.1"/>
    <property type="molecule type" value="Genomic_DNA"/>
</dbReference>